<organism evidence="1 2">
    <name type="scientific">Paraburkholderia bryophila</name>
    <dbReference type="NCBI Taxonomy" id="420952"/>
    <lineage>
        <taxon>Bacteria</taxon>
        <taxon>Pseudomonadati</taxon>
        <taxon>Pseudomonadota</taxon>
        <taxon>Betaproteobacteria</taxon>
        <taxon>Burkholderiales</taxon>
        <taxon>Burkholderiaceae</taxon>
        <taxon>Paraburkholderia</taxon>
    </lineage>
</organism>
<protein>
    <submittedName>
        <fullName evidence="1">Protein ImuA</fullName>
    </submittedName>
</protein>
<gene>
    <name evidence="1" type="ORF">GGD41_006343</name>
</gene>
<comment type="caution">
    <text evidence="1">The sequence shown here is derived from an EMBL/GenBank/DDBJ whole genome shotgun (WGS) entry which is preliminary data.</text>
</comment>
<name>A0A7Z0B3X4_9BURK</name>
<sequence length="285" mass="30772">MKKSVSMAAAIRLATTALSSQLSRQIWQGNELAAADSRVISSGYAELDQLLPGQGWSAGGLTELLIEQGGVGEVRLLSHALHQLTRQAGRHVLFVAPPYQPCAAALGAWGIDVERVLWVRASEDQALWVATQALKQDGIGAVLVWLPNARADKVRRLQVAAQESSSLAFLIRPVEMAAQSSPAPLRMICAPLLPANAQTINRRQWLQEIGVSIDIFKRRGPPLAEPLRLILPLQSALLPQNRVDVHQGREIKHVVDRSHIAALVAGSGEASCAVPGWFARQAESV</sequence>
<dbReference type="SUPFAM" id="SSF52540">
    <property type="entry name" value="P-loop containing nucleoside triphosphate hydrolases"/>
    <property type="match status" value="1"/>
</dbReference>
<dbReference type="InterPro" id="IPR047610">
    <property type="entry name" value="ImuA_translesion"/>
</dbReference>
<dbReference type="AlphaFoldDB" id="A0A7Z0B3X4"/>
<reference evidence="1 2" key="1">
    <citation type="submission" date="2020-07" db="EMBL/GenBank/DDBJ databases">
        <title>Exploring microbial biodiversity for novel pathways involved in the catabolism of aromatic compounds derived from lignin.</title>
        <authorList>
            <person name="Elkins J."/>
        </authorList>
    </citation>
    <scope>NUCLEOTIDE SEQUENCE [LARGE SCALE GENOMIC DNA]</scope>
    <source>
        <strain evidence="1 2">H2C3B</strain>
    </source>
</reference>
<dbReference type="EMBL" id="JACCAU010000001">
    <property type="protein sequence ID" value="NYH19115.1"/>
    <property type="molecule type" value="Genomic_DNA"/>
</dbReference>
<dbReference type="Gene3D" id="3.40.50.300">
    <property type="entry name" value="P-loop containing nucleotide triphosphate hydrolases"/>
    <property type="match status" value="1"/>
</dbReference>
<proteinExistence type="predicted"/>
<dbReference type="NCBIfam" id="NF033429">
    <property type="entry name" value="ImuA_translesion"/>
    <property type="match status" value="1"/>
</dbReference>
<evidence type="ECO:0000313" key="2">
    <source>
        <dbReference type="Proteomes" id="UP000572540"/>
    </source>
</evidence>
<dbReference type="Proteomes" id="UP000572540">
    <property type="component" value="Unassembled WGS sequence"/>
</dbReference>
<dbReference type="InterPro" id="IPR027417">
    <property type="entry name" value="P-loop_NTPase"/>
</dbReference>
<accession>A0A7Z0B3X4</accession>
<evidence type="ECO:0000313" key="1">
    <source>
        <dbReference type="EMBL" id="NYH19115.1"/>
    </source>
</evidence>